<evidence type="ECO:0000256" key="4">
    <source>
        <dbReference type="ARBA" id="ARBA00022763"/>
    </source>
</evidence>
<comment type="subcellular location">
    <subcellularLocation>
        <location evidence="1">Nucleus</location>
    </subcellularLocation>
</comment>
<dbReference type="GO" id="GO:0035861">
    <property type="term" value="C:site of double-strand break"/>
    <property type="evidence" value="ECO:0007669"/>
    <property type="project" value="TreeGrafter"/>
</dbReference>
<comment type="caution">
    <text evidence="8">The sequence shown here is derived from an EMBL/GenBank/DDBJ whole genome shotgun (WGS) entry which is preliminary data.</text>
</comment>
<dbReference type="Proteomes" id="UP000245207">
    <property type="component" value="Unassembled WGS sequence"/>
</dbReference>
<dbReference type="GO" id="GO:0046872">
    <property type="term" value="F:metal ion binding"/>
    <property type="evidence" value="ECO:0007669"/>
    <property type="project" value="UniProtKB-KW"/>
</dbReference>
<proteinExistence type="predicted"/>
<dbReference type="EMBL" id="PKPP01001505">
    <property type="protein sequence ID" value="PWA82147.1"/>
    <property type="molecule type" value="Genomic_DNA"/>
</dbReference>
<dbReference type="InterPro" id="IPR001126">
    <property type="entry name" value="UmuC"/>
</dbReference>
<organism evidence="8 9">
    <name type="scientific">Artemisia annua</name>
    <name type="common">Sweet wormwood</name>
    <dbReference type="NCBI Taxonomy" id="35608"/>
    <lineage>
        <taxon>Eukaryota</taxon>
        <taxon>Viridiplantae</taxon>
        <taxon>Streptophyta</taxon>
        <taxon>Embryophyta</taxon>
        <taxon>Tracheophyta</taxon>
        <taxon>Spermatophyta</taxon>
        <taxon>Magnoliopsida</taxon>
        <taxon>eudicotyledons</taxon>
        <taxon>Gunneridae</taxon>
        <taxon>Pentapetalae</taxon>
        <taxon>asterids</taxon>
        <taxon>campanulids</taxon>
        <taxon>Asterales</taxon>
        <taxon>Asteraceae</taxon>
        <taxon>Asteroideae</taxon>
        <taxon>Anthemideae</taxon>
        <taxon>Artemisiinae</taxon>
        <taxon>Artemisia</taxon>
    </lineage>
</organism>
<evidence type="ECO:0000256" key="1">
    <source>
        <dbReference type="ARBA" id="ARBA00004123"/>
    </source>
</evidence>
<dbReference type="OrthoDB" id="5723at2759"/>
<evidence type="ECO:0000256" key="3">
    <source>
        <dbReference type="ARBA" id="ARBA00022723"/>
    </source>
</evidence>
<dbReference type="GO" id="GO:0003887">
    <property type="term" value="F:DNA-directed DNA polymerase activity"/>
    <property type="evidence" value="ECO:0007669"/>
    <property type="project" value="TreeGrafter"/>
</dbReference>
<evidence type="ECO:0000256" key="6">
    <source>
        <dbReference type="ARBA" id="ARBA00023242"/>
    </source>
</evidence>
<keyword evidence="6" id="KW-0539">Nucleus</keyword>
<dbReference type="GO" id="GO:0042276">
    <property type="term" value="P:error-prone translesion synthesis"/>
    <property type="evidence" value="ECO:0007669"/>
    <property type="project" value="TreeGrafter"/>
</dbReference>
<dbReference type="InterPro" id="IPR043502">
    <property type="entry name" value="DNA/RNA_pol_sf"/>
</dbReference>
<dbReference type="Gene3D" id="3.30.70.270">
    <property type="match status" value="1"/>
</dbReference>
<dbReference type="InterPro" id="IPR052230">
    <property type="entry name" value="DNA_polymerase_eta"/>
</dbReference>
<dbReference type="GO" id="GO:0005634">
    <property type="term" value="C:nucleus"/>
    <property type="evidence" value="ECO:0007669"/>
    <property type="project" value="UniProtKB-SubCell"/>
</dbReference>
<dbReference type="GO" id="GO:0006281">
    <property type="term" value="P:DNA repair"/>
    <property type="evidence" value="ECO:0007669"/>
    <property type="project" value="UniProtKB-KW"/>
</dbReference>
<evidence type="ECO:0000259" key="7">
    <source>
        <dbReference type="Pfam" id="PF00817"/>
    </source>
</evidence>
<feature type="domain" description="UmuC" evidence="7">
    <location>
        <begin position="1"/>
        <end position="91"/>
    </location>
</feature>
<evidence type="ECO:0000313" key="8">
    <source>
        <dbReference type="EMBL" id="PWA82147.1"/>
    </source>
</evidence>
<gene>
    <name evidence="8" type="ORF">CTI12_AA155350</name>
</gene>
<dbReference type="GO" id="GO:0005657">
    <property type="term" value="C:replication fork"/>
    <property type="evidence" value="ECO:0007669"/>
    <property type="project" value="TreeGrafter"/>
</dbReference>
<dbReference type="AlphaFoldDB" id="A0A2U1P8T6"/>
<dbReference type="PANTHER" id="PTHR45873:SF1">
    <property type="entry name" value="DNA POLYMERASE ETA"/>
    <property type="match status" value="1"/>
</dbReference>
<dbReference type="STRING" id="35608.A0A2U1P8T6"/>
<dbReference type="InterPro" id="IPR043128">
    <property type="entry name" value="Rev_trsase/Diguanyl_cyclase"/>
</dbReference>
<evidence type="ECO:0000256" key="2">
    <source>
        <dbReference type="ARBA" id="ARBA00022679"/>
    </source>
</evidence>
<dbReference type="GO" id="GO:0009314">
    <property type="term" value="P:response to radiation"/>
    <property type="evidence" value="ECO:0007669"/>
    <property type="project" value="TreeGrafter"/>
</dbReference>
<accession>A0A2U1P8T6</accession>
<reference evidence="8 9" key="1">
    <citation type="journal article" date="2018" name="Mol. Plant">
        <title>The genome of Artemisia annua provides insight into the evolution of Asteraceae family and artemisinin biosynthesis.</title>
        <authorList>
            <person name="Shen Q."/>
            <person name="Zhang L."/>
            <person name="Liao Z."/>
            <person name="Wang S."/>
            <person name="Yan T."/>
            <person name="Shi P."/>
            <person name="Liu M."/>
            <person name="Fu X."/>
            <person name="Pan Q."/>
            <person name="Wang Y."/>
            <person name="Lv Z."/>
            <person name="Lu X."/>
            <person name="Zhang F."/>
            <person name="Jiang W."/>
            <person name="Ma Y."/>
            <person name="Chen M."/>
            <person name="Hao X."/>
            <person name="Li L."/>
            <person name="Tang Y."/>
            <person name="Lv G."/>
            <person name="Zhou Y."/>
            <person name="Sun X."/>
            <person name="Brodelius P.E."/>
            <person name="Rose J.K.C."/>
            <person name="Tang K."/>
        </authorList>
    </citation>
    <scope>NUCLEOTIDE SEQUENCE [LARGE SCALE GENOMIC DNA]</scope>
    <source>
        <strain evidence="9">cv. Huhao1</strain>
        <tissue evidence="8">Leaf</tissue>
    </source>
</reference>
<protein>
    <submittedName>
        <fullName evidence="8">UmuC domain-containing protein</fullName>
    </submittedName>
</protein>
<keyword evidence="4" id="KW-0227">DNA damage</keyword>
<dbReference type="Pfam" id="PF00817">
    <property type="entry name" value="IMS"/>
    <property type="match status" value="1"/>
</dbReference>
<dbReference type="SUPFAM" id="SSF56672">
    <property type="entry name" value="DNA/RNA polymerases"/>
    <property type="match status" value="1"/>
</dbReference>
<name>A0A2U1P8T6_ARTAN</name>
<keyword evidence="3" id="KW-0479">Metal-binding</keyword>
<dbReference type="PANTHER" id="PTHR45873">
    <property type="entry name" value="DNA POLYMERASE ETA"/>
    <property type="match status" value="1"/>
</dbReference>
<keyword evidence="9" id="KW-1185">Reference proteome</keyword>
<evidence type="ECO:0000313" key="9">
    <source>
        <dbReference type="Proteomes" id="UP000245207"/>
    </source>
</evidence>
<sequence length="94" mass="10584">MRGDEAKDVCPEINLVQVPVARVKADLTTYRDAGSEIVPILARKGRCERASIDEVYFDLTYVFETMLKETSFESLESIDEEVLKPHKLGLSSGY</sequence>
<keyword evidence="5" id="KW-0234">DNA repair</keyword>
<keyword evidence="2" id="KW-0808">Transferase</keyword>
<evidence type="ECO:0000256" key="5">
    <source>
        <dbReference type="ARBA" id="ARBA00023204"/>
    </source>
</evidence>